<keyword evidence="2" id="KW-0496">Mitochondrion</keyword>
<comment type="subcellular location">
    <subcellularLocation>
        <location evidence="1">Mitochondrion</location>
    </subcellularLocation>
</comment>
<evidence type="ECO:0000256" key="1">
    <source>
        <dbReference type="ARBA" id="ARBA00004173"/>
    </source>
</evidence>
<feature type="compositionally biased region" description="Basic residues" evidence="5">
    <location>
        <begin position="17"/>
        <end position="26"/>
    </location>
</feature>
<reference evidence="7" key="1">
    <citation type="journal article" date="2023" name="BMC Genomics">
        <title>Chromosome-level genome assemblies of Cutaneotrichosporon spp. (Trichosporonales, Basidiomycota) reveal imbalanced evolution between nucleotide sequences and chromosome synteny.</title>
        <authorList>
            <person name="Kobayashi Y."/>
            <person name="Kayamori A."/>
            <person name="Aoki K."/>
            <person name="Shiwa Y."/>
            <person name="Matsutani M."/>
            <person name="Fujita N."/>
            <person name="Sugita T."/>
            <person name="Iwasaki W."/>
            <person name="Tanaka N."/>
            <person name="Takashima M."/>
        </authorList>
    </citation>
    <scope>NUCLEOTIDE SEQUENCE</scope>
    <source>
        <strain evidence="7">HIS016</strain>
    </source>
</reference>
<dbReference type="InterPro" id="IPR013177">
    <property type="entry name" value="Ribosomal_mS38_C"/>
</dbReference>
<evidence type="ECO:0000256" key="4">
    <source>
        <dbReference type="ARBA" id="ARBA00035682"/>
    </source>
</evidence>
<evidence type="ECO:0000256" key="3">
    <source>
        <dbReference type="ARBA" id="ARBA00035647"/>
    </source>
</evidence>
<dbReference type="Proteomes" id="UP001222932">
    <property type="component" value="Unassembled WGS sequence"/>
</dbReference>
<organism evidence="7 8">
    <name type="scientific">Cutaneotrichosporon spelunceum</name>
    <dbReference type="NCBI Taxonomy" id="1672016"/>
    <lineage>
        <taxon>Eukaryota</taxon>
        <taxon>Fungi</taxon>
        <taxon>Dikarya</taxon>
        <taxon>Basidiomycota</taxon>
        <taxon>Agaricomycotina</taxon>
        <taxon>Tremellomycetes</taxon>
        <taxon>Trichosporonales</taxon>
        <taxon>Trichosporonaceae</taxon>
        <taxon>Cutaneotrichosporon</taxon>
    </lineage>
</organism>
<feature type="domain" description="Ribosomal protein mS38 C-terminal" evidence="6">
    <location>
        <begin position="197"/>
        <end position="230"/>
    </location>
</feature>
<evidence type="ECO:0000256" key="5">
    <source>
        <dbReference type="SAM" id="MobiDB-lite"/>
    </source>
</evidence>
<evidence type="ECO:0000259" key="6">
    <source>
        <dbReference type="SMART" id="SM01155"/>
    </source>
</evidence>
<gene>
    <name evidence="7" type="ORF">CspeluHIS016_0205310</name>
</gene>
<evidence type="ECO:0000313" key="7">
    <source>
        <dbReference type="EMBL" id="GMK55475.1"/>
    </source>
</evidence>
<feature type="compositionally biased region" description="Basic residues" evidence="5">
    <location>
        <begin position="202"/>
        <end position="230"/>
    </location>
</feature>
<dbReference type="Pfam" id="PF08213">
    <property type="entry name" value="COX24_C"/>
    <property type="match status" value="1"/>
</dbReference>
<dbReference type="GO" id="GO:0005739">
    <property type="term" value="C:mitochondrion"/>
    <property type="evidence" value="ECO:0007669"/>
    <property type="project" value="UniProtKB-SubCell"/>
</dbReference>
<keyword evidence="8" id="KW-1185">Reference proteome</keyword>
<feature type="region of interest" description="Disordered" evidence="5">
    <location>
        <begin position="1"/>
        <end position="26"/>
    </location>
</feature>
<dbReference type="PANTHER" id="PTHR32035:SF3">
    <property type="entry name" value="SMALL RIBOSOMAL SUBUNIT PROTEIN MS38"/>
    <property type="match status" value="1"/>
</dbReference>
<evidence type="ECO:0000313" key="8">
    <source>
        <dbReference type="Proteomes" id="UP001222932"/>
    </source>
</evidence>
<comment type="similarity">
    <text evidence="3">Belongs to the mitochondrion-specific ribosomal protein mS38 family.</text>
</comment>
<dbReference type="EMBL" id="BTCM01000002">
    <property type="protein sequence ID" value="GMK55475.1"/>
    <property type="molecule type" value="Genomic_DNA"/>
</dbReference>
<dbReference type="SMART" id="SM01155">
    <property type="entry name" value="DUF1713"/>
    <property type="match status" value="1"/>
</dbReference>
<dbReference type="PANTHER" id="PTHR32035">
    <property type="entry name" value="AURORA KINASE A-INTERACTING PROTEIN"/>
    <property type="match status" value="1"/>
</dbReference>
<feature type="region of interest" description="Disordered" evidence="5">
    <location>
        <begin position="201"/>
        <end position="230"/>
    </location>
</feature>
<dbReference type="AlphaFoldDB" id="A0AAD3Y9Z2"/>
<proteinExistence type="inferred from homology"/>
<comment type="caution">
    <text evidence="7">The sequence shown here is derived from an EMBL/GenBank/DDBJ whole genome shotgun (WGS) entry which is preliminary data.</text>
</comment>
<name>A0AAD3Y9Z2_9TREE</name>
<sequence>MFRRLYSTLPEVAPRTPRGRSPRPVRTKCAVAAPRAAPAAAIHGRRLRRGVLSRTDLVSTQPAPDSFQPIALTPLQTRLHLALTPSHMPLPLASASGVFDAPPAPSALFEPAPLRPHVASAPAQAGTFDVASALDAAAGRHATAAQGAWDAALARMGAPAPAPVQASASADATQLADALAALDGLLARLDTADTPVHMDSVKRKRKKKMNKHKYKKRRKATRAIRKRLGK</sequence>
<accession>A0AAD3Y9Z2</accession>
<protein>
    <recommendedName>
        <fullName evidence="4">Small ribosomal subunit protein mS38</fullName>
    </recommendedName>
</protein>
<evidence type="ECO:0000256" key="2">
    <source>
        <dbReference type="ARBA" id="ARBA00023128"/>
    </source>
</evidence>
<reference evidence="7" key="2">
    <citation type="submission" date="2023-06" db="EMBL/GenBank/DDBJ databases">
        <authorList>
            <person name="Kobayashi Y."/>
            <person name="Kayamori A."/>
            <person name="Aoki K."/>
            <person name="Shiwa Y."/>
            <person name="Fujita N."/>
            <person name="Sugita T."/>
            <person name="Iwasaki W."/>
            <person name="Tanaka N."/>
            <person name="Takashima M."/>
        </authorList>
    </citation>
    <scope>NUCLEOTIDE SEQUENCE</scope>
    <source>
        <strain evidence="7">HIS016</strain>
    </source>
</reference>